<protein>
    <submittedName>
        <fullName evidence="1">Uncharacterized protein</fullName>
    </submittedName>
</protein>
<gene>
    <name evidence="1" type="ordered locus">Turpa_1336</name>
</gene>
<reference evidence="1 2" key="1">
    <citation type="submission" date="2012-06" db="EMBL/GenBank/DDBJ databases">
        <title>The complete chromosome of genome of Turneriella parva DSM 21527.</title>
        <authorList>
            <consortium name="US DOE Joint Genome Institute (JGI-PGF)"/>
            <person name="Lucas S."/>
            <person name="Han J."/>
            <person name="Lapidus A."/>
            <person name="Bruce D."/>
            <person name="Goodwin L."/>
            <person name="Pitluck S."/>
            <person name="Peters L."/>
            <person name="Kyrpides N."/>
            <person name="Mavromatis K."/>
            <person name="Ivanova N."/>
            <person name="Mikhailova N."/>
            <person name="Chertkov O."/>
            <person name="Detter J.C."/>
            <person name="Tapia R."/>
            <person name="Han C."/>
            <person name="Land M."/>
            <person name="Hauser L."/>
            <person name="Markowitz V."/>
            <person name="Cheng J.-F."/>
            <person name="Hugenholtz P."/>
            <person name="Woyke T."/>
            <person name="Wu D."/>
            <person name="Gronow S."/>
            <person name="Wellnitz S."/>
            <person name="Brambilla E."/>
            <person name="Klenk H.-P."/>
            <person name="Eisen J.A."/>
        </authorList>
    </citation>
    <scope>NUCLEOTIDE SEQUENCE [LARGE SCALE GENOMIC DNA]</scope>
    <source>
        <strain evidence="2">ATCC BAA-1111 / DSM 21527 / NCTC 11395 / H</strain>
    </source>
</reference>
<dbReference type="HOGENOM" id="CLU_2526552_0_0_12"/>
<dbReference type="EMBL" id="CP002959">
    <property type="protein sequence ID" value="AFM11984.1"/>
    <property type="molecule type" value="Genomic_DNA"/>
</dbReference>
<organism evidence="1 2">
    <name type="scientific">Turneriella parva (strain ATCC BAA-1111 / DSM 21527 / NCTC 11395 / H)</name>
    <name type="common">Leptospira parva</name>
    <dbReference type="NCBI Taxonomy" id="869212"/>
    <lineage>
        <taxon>Bacteria</taxon>
        <taxon>Pseudomonadati</taxon>
        <taxon>Spirochaetota</taxon>
        <taxon>Spirochaetia</taxon>
        <taxon>Leptospirales</taxon>
        <taxon>Leptospiraceae</taxon>
        <taxon>Turneriella</taxon>
    </lineage>
</organism>
<dbReference type="AlphaFoldDB" id="I4B3X7"/>
<sequence>MKKLILIITLVTAVGLFAKQKGDKCFHDAECGGMLECKSNVCVKKEAFDHGSRQSGKSCSVDSQCIGAGKCQKNIHGQGVCTGN</sequence>
<name>I4B3X7_TURPD</name>
<dbReference type="KEGG" id="tpx:Turpa_1336"/>
<keyword evidence="2" id="KW-1185">Reference proteome</keyword>
<dbReference type="Proteomes" id="UP000006048">
    <property type="component" value="Chromosome"/>
</dbReference>
<proteinExistence type="predicted"/>
<evidence type="ECO:0000313" key="2">
    <source>
        <dbReference type="Proteomes" id="UP000006048"/>
    </source>
</evidence>
<accession>I4B3X7</accession>
<evidence type="ECO:0000313" key="1">
    <source>
        <dbReference type="EMBL" id="AFM11984.1"/>
    </source>
</evidence>